<gene>
    <name evidence="2" type="ORF">PCOR1329_LOCUS50699</name>
</gene>
<reference evidence="2" key="1">
    <citation type="submission" date="2023-10" db="EMBL/GenBank/DDBJ databases">
        <authorList>
            <person name="Chen Y."/>
            <person name="Shah S."/>
            <person name="Dougan E. K."/>
            <person name="Thang M."/>
            <person name="Chan C."/>
        </authorList>
    </citation>
    <scope>NUCLEOTIDE SEQUENCE [LARGE SCALE GENOMIC DNA]</scope>
</reference>
<dbReference type="InterPro" id="IPR010033">
    <property type="entry name" value="HAD_SF_ppase_IIIC"/>
</dbReference>
<feature type="region of interest" description="Disordered" evidence="1">
    <location>
        <begin position="929"/>
        <end position="950"/>
    </location>
</feature>
<dbReference type="SUPFAM" id="SSF53335">
    <property type="entry name" value="S-adenosyl-L-methionine-dependent methyltransferases"/>
    <property type="match status" value="1"/>
</dbReference>
<evidence type="ECO:0000313" key="3">
    <source>
        <dbReference type="Proteomes" id="UP001189429"/>
    </source>
</evidence>
<dbReference type="NCBIfam" id="TIGR01686">
    <property type="entry name" value="FkbH"/>
    <property type="match status" value="1"/>
</dbReference>
<dbReference type="Proteomes" id="UP001189429">
    <property type="component" value="Unassembled WGS sequence"/>
</dbReference>
<dbReference type="InterPro" id="IPR029063">
    <property type="entry name" value="SAM-dependent_MTases_sf"/>
</dbReference>
<evidence type="ECO:0008006" key="4">
    <source>
        <dbReference type="Google" id="ProtNLM"/>
    </source>
</evidence>
<dbReference type="Gene3D" id="3.40.50.1000">
    <property type="entry name" value="HAD superfamily/HAD-like"/>
    <property type="match status" value="1"/>
</dbReference>
<dbReference type="EMBL" id="CAUYUJ010016138">
    <property type="protein sequence ID" value="CAK0862229.1"/>
    <property type="molecule type" value="Genomic_DNA"/>
</dbReference>
<feature type="compositionally biased region" description="Polar residues" evidence="1">
    <location>
        <begin position="939"/>
        <end position="950"/>
    </location>
</feature>
<dbReference type="InterPro" id="IPR023214">
    <property type="entry name" value="HAD_sf"/>
</dbReference>
<dbReference type="InterPro" id="IPR010037">
    <property type="entry name" value="FkbH_domain"/>
</dbReference>
<keyword evidence="3" id="KW-1185">Reference proteome</keyword>
<proteinExistence type="predicted"/>
<dbReference type="SUPFAM" id="SSF56784">
    <property type="entry name" value="HAD-like"/>
    <property type="match status" value="1"/>
</dbReference>
<accession>A0ABN9UUM4</accession>
<sequence length="950" mass="101317">MQQAQTGPDPCEVWLGRLPRAPCHAVPALERALRAALCAGGTCRGEELRLRLHTSASRGGTCLGFGFAWLPCAAAAARLVAEGQLEFEWDGGGALAAVRAAAGTEGAGGACRAPPPADPTLFPVSVGVLAACRGLPDMRPAAAAWRELLAPMGVALDARIAGPPSSAAGGIADAIRRFRRDDAVVVVCGSSGLTREAEEELAAQMRSLGEAGRAAMLLEAEPAAEGDEAAAVADVDSGALEGLWRGYAVGPNVDVVPFEEVAGIYAAGTDRQRAGALLAMAVRRAFGFHLGNMLKVFVCDCDGTLWDGVVMEDGPAGLGMRGAHLELQRRSGLLQRRGRLICVASKNEAADVEAAFRERSADMELQHGQVTSWHVNFGPKVVSLRRMAAELQLGLASFVFLDDNPAEVEAVRAMLPQVIAVTVPGGDDAAFRRLLQHHWALDVWAGAPQTEEDVRRTQLYQEQAMRLEARRGAPSHAAFLESLQVRIDLRAPAEPEAQRLSQLTLRTNQMNSTQLRFHSTQPLLAWLGEPHRWAWAGFVRDRFGDYGLVAAAFCSEGHGAVILECLNMSCRVLQRGVEHAVLRRVASDAVERGLDRVLVPVAETPRNGRVRAFLSSVATWAGVEDWRGTAAPAVRLQRLRGEQRAVAPALEPAPGIGGVLGIAIDAGDVAWMPNSEKFVATTGMVDSTESGLPAKRQRIYIIGMSKHLLLGAVCGFPVPLPPMAPAKLSEFLDAEGPSESPLPAAPGARLSVEVRNKLCLDVQKARGEAAGAVAVCDLTRDPTKVFGGFVHPESCGALATKNTYLWVVGRLDGKVEGHGRWLRLSERRRIMGLAPESLVGVITDKALMKAVGNTMAVGTAGRALTPIMRVCKRCEVNQGGLPVMLPQGFQVSEGPSTRFDVSDVPPTAKRARTSTDCRDHCVCGRCPLSTPGHPKPKQSRIQNFFQPPRA</sequence>
<evidence type="ECO:0000256" key="1">
    <source>
        <dbReference type="SAM" id="MobiDB-lite"/>
    </source>
</evidence>
<dbReference type="InterPro" id="IPR036412">
    <property type="entry name" value="HAD-like_sf"/>
</dbReference>
<comment type="caution">
    <text evidence="2">The sequence shown here is derived from an EMBL/GenBank/DDBJ whole genome shotgun (WGS) entry which is preliminary data.</text>
</comment>
<organism evidence="2 3">
    <name type="scientific">Prorocentrum cordatum</name>
    <dbReference type="NCBI Taxonomy" id="2364126"/>
    <lineage>
        <taxon>Eukaryota</taxon>
        <taxon>Sar</taxon>
        <taxon>Alveolata</taxon>
        <taxon>Dinophyceae</taxon>
        <taxon>Prorocentrales</taxon>
        <taxon>Prorocentraceae</taxon>
        <taxon>Prorocentrum</taxon>
    </lineage>
</organism>
<dbReference type="NCBIfam" id="TIGR01681">
    <property type="entry name" value="HAD-SF-IIIC"/>
    <property type="match status" value="1"/>
</dbReference>
<name>A0ABN9UUM4_9DINO</name>
<evidence type="ECO:0000313" key="2">
    <source>
        <dbReference type="EMBL" id="CAK0862229.1"/>
    </source>
</evidence>
<protein>
    <recommendedName>
        <fullName evidence="4">HAD-IIIC family phosphatase</fullName>
    </recommendedName>
</protein>